<name>A0A916WSN9_9MICO</name>
<evidence type="ECO:0000313" key="2">
    <source>
        <dbReference type="EMBL" id="GGB25900.1"/>
    </source>
</evidence>
<dbReference type="PANTHER" id="PTHR35446:SF2">
    <property type="entry name" value="CARBOXYMUCONOLACTONE DECARBOXYLASE-LIKE DOMAIN-CONTAINING PROTEIN"/>
    <property type="match status" value="1"/>
</dbReference>
<dbReference type="Proteomes" id="UP000636793">
    <property type="component" value="Unassembled WGS sequence"/>
</dbReference>
<dbReference type="NCBIfam" id="TIGR00778">
    <property type="entry name" value="ahpD_dom"/>
    <property type="match status" value="1"/>
</dbReference>
<dbReference type="InterPro" id="IPR004675">
    <property type="entry name" value="AhpD_core"/>
</dbReference>
<protein>
    <submittedName>
        <fullName evidence="2">Alkyl hydroperoxide reductase AhpD</fullName>
    </submittedName>
</protein>
<evidence type="ECO:0000313" key="3">
    <source>
        <dbReference type="Proteomes" id="UP000636793"/>
    </source>
</evidence>
<reference evidence="2" key="1">
    <citation type="journal article" date="2014" name="Int. J. Syst. Evol. Microbiol.">
        <title>Complete genome sequence of Corynebacterium casei LMG S-19264T (=DSM 44701T), isolated from a smear-ripened cheese.</title>
        <authorList>
            <consortium name="US DOE Joint Genome Institute (JGI-PGF)"/>
            <person name="Walter F."/>
            <person name="Albersmeier A."/>
            <person name="Kalinowski J."/>
            <person name="Ruckert C."/>
        </authorList>
    </citation>
    <scope>NUCLEOTIDE SEQUENCE</scope>
    <source>
        <strain evidence="2">CGMCC 1.15085</strain>
    </source>
</reference>
<accession>A0A916WSN9</accession>
<keyword evidence="3" id="KW-1185">Reference proteome</keyword>
<dbReference type="AlphaFoldDB" id="A0A916WSN9"/>
<dbReference type="EMBL" id="BMHI01000002">
    <property type="protein sequence ID" value="GGB25900.1"/>
    <property type="molecule type" value="Genomic_DNA"/>
</dbReference>
<dbReference type="GO" id="GO:0051920">
    <property type="term" value="F:peroxiredoxin activity"/>
    <property type="evidence" value="ECO:0007669"/>
    <property type="project" value="InterPro"/>
</dbReference>
<dbReference type="InterPro" id="IPR029032">
    <property type="entry name" value="AhpD-like"/>
</dbReference>
<organism evidence="2 3">
    <name type="scientific">Flexivirga endophytica</name>
    <dbReference type="NCBI Taxonomy" id="1849103"/>
    <lineage>
        <taxon>Bacteria</taxon>
        <taxon>Bacillati</taxon>
        <taxon>Actinomycetota</taxon>
        <taxon>Actinomycetes</taxon>
        <taxon>Micrococcales</taxon>
        <taxon>Dermacoccaceae</taxon>
        <taxon>Flexivirga</taxon>
    </lineage>
</organism>
<proteinExistence type="predicted"/>
<dbReference type="InterPro" id="IPR003779">
    <property type="entry name" value="CMD-like"/>
</dbReference>
<feature type="domain" description="Carboxymuconolactone decarboxylase-like" evidence="1">
    <location>
        <begin position="10"/>
        <end position="96"/>
    </location>
</feature>
<dbReference type="Pfam" id="PF02627">
    <property type="entry name" value="CMD"/>
    <property type="match status" value="1"/>
</dbReference>
<dbReference type="SUPFAM" id="SSF69118">
    <property type="entry name" value="AhpD-like"/>
    <property type="match status" value="1"/>
</dbReference>
<dbReference type="PANTHER" id="PTHR35446">
    <property type="entry name" value="SI:CH211-175M2.5"/>
    <property type="match status" value="1"/>
</dbReference>
<dbReference type="Gene3D" id="1.20.1290.10">
    <property type="entry name" value="AhpD-like"/>
    <property type="match status" value="1"/>
</dbReference>
<reference evidence="2" key="2">
    <citation type="submission" date="2020-09" db="EMBL/GenBank/DDBJ databases">
        <authorList>
            <person name="Sun Q."/>
            <person name="Zhou Y."/>
        </authorList>
    </citation>
    <scope>NUCLEOTIDE SEQUENCE</scope>
    <source>
        <strain evidence="2">CGMCC 1.15085</strain>
    </source>
</reference>
<evidence type="ECO:0000259" key="1">
    <source>
        <dbReference type="Pfam" id="PF02627"/>
    </source>
</evidence>
<dbReference type="RefSeq" id="WP_188836340.1">
    <property type="nucleotide sequence ID" value="NZ_BMHI01000002.1"/>
</dbReference>
<comment type="caution">
    <text evidence="2">The sequence shown here is derived from an EMBL/GenBank/DDBJ whole genome shotgun (WGS) entry which is preliminary data.</text>
</comment>
<sequence>MRPFLDKAAPDVWRAAQAYSAAVVEAAEERGLETTATELVKVRASQLNGCAFCLDLHSRQARHAGVPQQKLDLLPAWREGAAFTSRERAVLAIAEAATRLPLTEDSRAEIDAARAELGEDVFVAAEWVAVAINAFNRISILSEHPVQPRDADGRLIRERPTPSPEEKK</sequence>
<gene>
    <name evidence="2" type="ORF">GCM10011492_15060</name>
</gene>